<accession>A0AAD4RAJ2</accession>
<proteinExistence type="predicted"/>
<gene>
    <name evidence="2" type="ORF">DdX_00631</name>
</gene>
<dbReference type="EMBL" id="JAKKPZ010000001">
    <property type="protein sequence ID" value="KAI1728448.1"/>
    <property type="molecule type" value="Genomic_DNA"/>
</dbReference>
<dbReference type="Proteomes" id="UP001201812">
    <property type="component" value="Unassembled WGS sequence"/>
</dbReference>
<keyword evidence="3" id="KW-1185">Reference proteome</keyword>
<dbReference type="Pfam" id="PF04707">
    <property type="entry name" value="PRELI"/>
    <property type="match status" value="1"/>
</dbReference>
<dbReference type="InterPro" id="IPR037365">
    <property type="entry name" value="Slowmo/Ups"/>
</dbReference>
<dbReference type="AlphaFoldDB" id="A0AAD4RAJ2"/>
<evidence type="ECO:0000313" key="3">
    <source>
        <dbReference type="Proteomes" id="UP001201812"/>
    </source>
</evidence>
<comment type="caution">
    <text evidence="2">The sequence shown here is derived from an EMBL/GenBank/DDBJ whole genome shotgun (WGS) entry which is preliminary data.</text>
</comment>
<evidence type="ECO:0000259" key="1">
    <source>
        <dbReference type="PROSITE" id="PS50904"/>
    </source>
</evidence>
<organism evidence="2 3">
    <name type="scientific">Ditylenchus destructor</name>
    <dbReference type="NCBI Taxonomy" id="166010"/>
    <lineage>
        <taxon>Eukaryota</taxon>
        <taxon>Metazoa</taxon>
        <taxon>Ecdysozoa</taxon>
        <taxon>Nematoda</taxon>
        <taxon>Chromadorea</taxon>
        <taxon>Rhabditida</taxon>
        <taxon>Tylenchina</taxon>
        <taxon>Tylenchomorpha</taxon>
        <taxon>Sphaerularioidea</taxon>
        <taxon>Anguinidae</taxon>
        <taxon>Anguininae</taxon>
        <taxon>Ditylenchus</taxon>
    </lineage>
</organism>
<evidence type="ECO:0000313" key="2">
    <source>
        <dbReference type="EMBL" id="KAI1728448.1"/>
    </source>
</evidence>
<name>A0AAD4RAJ2_9BILA</name>
<sequence>MKIWEAPLHVFNFDFDDVASVFYDRYPNSFAKHVISEDVLSREITEDKIITRKIIVKSAATFLKSVPKWISRISDRRYMPTLEESVYDRNTKTLTTYTRNISWNNTLSMDERCVYLHMSNHTTYLHRHFFIGVNYGRVSGMLERLLSMAVSKSTRKTAEGLNEKLQERFGALGNMNISNTSANRQATPSNVLRDTIITKFDKA</sequence>
<reference evidence="2" key="1">
    <citation type="submission" date="2022-01" db="EMBL/GenBank/DDBJ databases">
        <title>Genome Sequence Resource for Two Populations of Ditylenchus destructor, the Migratory Endoparasitic Phytonematode.</title>
        <authorList>
            <person name="Zhang H."/>
            <person name="Lin R."/>
            <person name="Xie B."/>
        </authorList>
    </citation>
    <scope>NUCLEOTIDE SEQUENCE</scope>
    <source>
        <strain evidence="2">BazhouSP</strain>
    </source>
</reference>
<feature type="domain" description="PRELI/MSF1" evidence="1">
    <location>
        <begin position="1"/>
        <end position="173"/>
    </location>
</feature>
<dbReference type="PANTHER" id="PTHR11158">
    <property type="entry name" value="MSF1/PX19 RELATED"/>
    <property type="match status" value="1"/>
</dbReference>
<dbReference type="GO" id="GO:0005758">
    <property type="term" value="C:mitochondrial intermembrane space"/>
    <property type="evidence" value="ECO:0007669"/>
    <property type="project" value="InterPro"/>
</dbReference>
<dbReference type="InterPro" id="IPR006797">
    <property type="entry name" value="PRELI/MSF1_dom"/>
</dbReference>
<dbReference type="PROSITE" id="PS50904">
    <property type="entry name" value="PRELI_MSF1"/>
    <property type="match status" value="1"/>
</dbReference>
<protein>
    <submittedName>
        <fullName evidence="2">PRELI-like family domain-containing protein</fullName>
    </submittedName>
</protein>